<dbReference type="Proteomes" id="UP000294546">
    <property type="component" value="Unassembled WGS sequence"/>
</dbReference>
<proteinExistence type="predicted"/>
<comment type="caution">
    <text evidence="1">The sequence shown here is derived from an EMBL/GenBank/DDBJ whole genome shotgun (WGS) entry which is preliminary data.</text>
</comment>
<evidence type="ECO:0000313" key="2">
    <source>
        <dbReference type="Proteomes" id="UP000294546"/>
    </source>
</evidence>
<gene>
    <name evidence="1" type="ORF">CLV83_0574</name>
</gene>
<reference evidence="1 2" key="1">
    <citation type="submission" date="2019-03" db="EMBL/GenBank/DDBJ databases">
        <title>Genomic Encyclopedia of Archaeal and Bacterial Type Strains, Phase II (KMG-II): from individual species to whole genera.</title>
        <authorList>
            <person name="Goeker M."/>
        </authorList>
    </citation>
    <scope>NUCLEOTIDE SEQUENCE [LARGE SCALE GENOMIC DNA]</scope>
    <source>
        <strain evidence="1 2">DSM 27697</strain>
    </source>
</reference>
<dbReference type="AlphaFoldDB" id="A0A4R1GQT0"/>
<dbReference type="EMBL" id="SMFU01000007">
    <property type="protein sequence ID" value="TCK08489.1"/>
    <property type="molecule type" value="Genomic_DNA"/>
</dbReference>
<accession>A0A4R1GQT0</accession>
<name>A0A4R1GQT0_9GAMM</name>
<dbReference type="OrthoDB" id="9862865at2"/>
<organism evidence="1 2">
    <name type="scientific">Marinobacterium mangrovicola</name>
    <dbReference type="NCBI Taxonomy" id="1476959"/>
    <lineage>
        <taxon>Bacteria</taxon>
        <taxon>Pseudomonadati</taxon>
        <taxon>Pseudomonadota</taxon>
        <taxon>Gammaproteobacteria</taxon>
        <taxon>Oceanospirillales</taxon>
        <taxon>Oceanospirillaceae</taxon>
        <taxon>Marinobacterium</taxon>
    </lineage>
</organism>
<dbReference type="RefSeq" id="WP_132287216.1">
    <property type="nucleotide sequence ID" value="NZ_SMFU01000007.1"/>
</dbReference>
<keyword evidence="2" id="KW-1185">Reference proteome</keyword>
<protein>
    <submittedName>
        <fullName evidence="1">Uncharacterized protein</fullName>
    </submittedName>
</protein>
<sequence>MMVTMATELEANKRASAFGSKYNSGLTKREYIATQALSTLIASEEYVDSDSVAELAVEYADALLRKLSQ</sequence>
<evidence type="ECO:0000313" key="1">
    <source>
        <dbReference type="EMBL" id="TCK08489.1"/>
    </source>
</evidence>